<organism evidence="6 7">
    <name type="scientific">Noviherbaspirillum sedimenti</name>
    <dbReference type="NCBI Taxonomy" id="2320865"/>
    <lineage>
        <taxon>Bacteria</taxon>
        <taxon>Pseudomonadati</taxon>
        <taxon>Pseudomonadota</taxon>
        <taxon>Betaproteobacteria</taxon>
        <taxon>Burkholderiales</taxon>
        <taxon>Oxalobacteraceae</taxon>
        <taxon>Noviherbaspirillum</taxon>
    </lineage>
</organism>
<name>A0A3A3G2A8_9BURK</name>
<comment type="caution">
    <text evidence="6">The sequence shown here is derived from an EMBL/GenBank/DDBJ whole genome shotgun (WGS) entry which is preliminary data.</text>
</comment>
<dbReference type="InterPro" id="IPR011013">
    <property type="entry name" value="Gal_mutarotase_sf_dom"/>
</dbReference>
<keyword evidence="4" id="KW-0413">Isomerase</keyword>
<evidence type="ECO:0000313" key="6">
    <source>
        <dbReference type="EMBL" id="RJG02061.1"/>
    </source>
</evidence>
<protein>
    <recommendedName>
        <fullName evidence="3">glucose-6-phosphate 1-epimerase</fullName>
        <ecNumber evidence="3">5.1.3.15</ecNumber>
    </recommendedName>
</protein>
<evidence type="ECO:0000256" key="5">
    <source>
        <dbReference type="PIRSR" id="PIRSR016020-1"/>
    </source>
</evidence>
<evidence type="ECO:0000256" key="4">
    <source>
        <dbReference type="ARBA" id="ARBA00023235"/>
    </source>
</evidence>
<feature type="active site" evidence="5">
    <location>
        <position position="132"/>
    </location>
</feature>
<sequence>MSKLSHQPLGAQLLSADLTPHGPLFYNSPIVNSGYAPARGGVPVLFPQFAESGPLRKHGFVRDMPWTLREHRQDTVAETICYTLEISDQDIASWPHAASLQLTAEVQPGRLTIELSIRNAGKSAFAFTGGLHPYFRVQDLGQMRISGLQGLKVQDRYQPQLAVDEAQALMLGAEPFERLYDGCPDLTLWTGEKNLTLSASGFDQWMVWNPGEAGGRQLADLPDADWQRFVCIEPVRVTRPVQLVPGETFAGTLTIL</sequence>
<reference evidence="7" key="1">
    <citation type="submission" date="2018-09" db="EMBL/GenBank/DDBJ databases">
        <authorList>
            <person name="Zhu H."/>
        </authorList>
    </citation>
    <scope>NUCLEOTIDE SEQUENCE [LARGE SCALE GENOMIC DNA]</scope>
    <source>
        <strain evidence="7">K1S02-23</strain>
    </source>
</reference>
<accession>A0A3A3G2A8</accession>
<dbReference type="SUPFAM" id="SSF74650">
    <property type="entry name" value="Galactose mutarotase-like"/>
    <property type="match status" value="1"/>
</dbReference>
<evidence type="ECO:0000313" key="7">
    <source>
        <dbReference type="Proteomes" id="UP000266327"/>
    </source>
</evidence>
<proteinExistence type="inferred from homology"/>
<keyword evidence="7" id="KW-1185">Reference proteome</keyword>
<dbReference type="Proteomes" id="UP000266327">
    <property type="component" value="Unassembled WGS sequence"/>
</dbReference>
<evidence type="ECO:0000256" key="1">
    <source>
        <dbReference type="ARBA" id="ARBA00001096"/>
    </source>
</evidence>
<dbReference type="RefSeq" id="WP_119785521.1">
    <property type="nucleotide sequence ID" value="NZ_QYUQ01000002.1"/>
</dbReference>
<evidence type="ECO:0000256" key="2">
    <source>
        <dbReference type="ARBA" id="ARBA00005866"/>
    </source>
</evidence>
<dbReference type="GO" id="GO:0030246">
    <property type="term" value="F:carbohydrate binding"/>
    <property type="evidence" value="ECO:0007669"/>
    <property type="project" value="InterPro"/>
</dbReference>
<feature type="active site" evidence="5">
    <location>
        <position position="233"/>
    </location>
</feature>
<dbReference type="PANTHER" id="PTHR11122:SF13">
    <property type="entry name" value="GLUCOSE-6-PHOSPHATE 1-EPIMERASE"/>
    <property type="match status" value="1"/>
</dbReference>
<dbReference type="GO" id="GO:0005737">
    <property type="term" value="C:cytoplasm"/>
    <property type="evidence" value="ECO:0007669"/>
    <property type="project" value="TreeGrafter"/>
</dbReference>
<dbReference type="InterPro" id="IPR014718">
    <property type="entry name" value="GH-type_carb-bd"/>
</dbReference>
<dbReference type="EC" id="5.1.3.15" evidence="3"/>
<dbReference type="InterPro" id="IPR025532">
    <property type="entry name" value="G6P_1-epimerase"/>
</dbReference>
<dbReference type="OrthoDB" id="9790727at2"/>
<dbReference type="EMBL" id="QYUQ01000002">
    <property type="protein sequence ID" value="RJG02061.1"/>
    <property type="molecule type" value="Genomic_DNA"/>
</dbReference>
<dbReference type="PANTHER" id="PTHR11122">
    <property type="entry name" value="APOSPORY-ASSOCIATED PROTEIN C-RELATED"/>
    <property type="match status" value="1"/>
</dbReference>
<comment type="catalytic activity">
    <reaction evidence="1">
        <text>alpha-D-glucose 6-phosphate = beta-D-glucose 6-phosphate</text>
        <dbReference type="Rhea" id="RHEA:16249"/>
        <dbReference type="ChEBI" id="CHEBI:58225"/>
        <dbReference type="ChEBI" id="CHEBI:58247"/>
        <dbReference type="EC" id="5.1.3.15"/>
    </reaction>
</comment>
<dbReference type="PIRSF" id="PIRSF016020">
    <property type="entry name" value="PHexose_mutarotase"/>
    <property type="match status" value="1"/>
</dbReference>
<evidence type="ECO:0000256" key="3">
    <source>
        <dbReference type="ARBA" id="ARBA00012083"/>
    </source>
</evidence>
<dbReference type="GO" id="GO:0047938">
    <property type="term" value="F:glucose-6-phosphate 1-epimerase activity"/>
    <property type="evidence" value="ECO:0007669"/>
    <property type="project" value="UniProtKB-EC"/>
</dbReference>
<dbReference type="Gene3D" id="2.70.98.10">
    <property type="match status" value="1"/>
</dbReference>
<dbReference type="Pfam" id="PF01263">
    <property type="entry name" value="Aldose_epim"/>
    <property type="match status" value="1"/>
</dbReference>
<gene>
    <name evidence="6" type="ORF">D3878_11130</name>
</gene>
<dbReference type="InterPro" id="IPR008183">
    <property type="entry name" value="Aldose_1/G6P_1-epimerase"/>
</dbReference>
<dbReference type="AlphaFoldDB" id="A0A3A3G2A8"/>
<dbReference type="GO" id="GO:0005975">
    <property type="term" value="P:carbohydrate metabolic process"/>
    <property type="evidence" value="ECO:0007669"/>
    <property type="project" value="InterPro"/>
</dbReference>
<comment type="similarity">
    <text evidence="2">Belongs to the glucose-6-phosphate 1-epimerase family.</text>
</comment>